<evidence type="ECO:0000256" key="2">
    <source>
        <dbReference type="ARBA" id="ARBA00023004"/>
    </source>
</evidence>
<dbReference type="PROSITE" id="PS51379">
    <property type="entry name" value="4FE4S_FER_2"/>
    <property type="match status" value="2"/>
</dbReference>
<dbReference type="AlphaFoldDB" id="A0A8E6EVZ6"/>
<keyword evidence="1" id="KW-0479">Metal-binding</keyword>
<feature type="region of interest" description="Disordered" evidence="4">
    <location>
        <begin position="765"/>
        <end position="792"/>
    </location>
</feature>
<dbReference type="Gene3D" id="2.20.25.90">
    <property type="entry name" value="ADC-like domains"/>
    <property type="match status" value="1"/>
</dbReference>
<feature type="domain" description="4Fe-4S ferredoxin-type" evidence="5">
    <location>
        <begin position="900"/>
        <end position="931"/>
    </location>
</feature>
<dbReference type="CDD" id="cd10551">
    <property type="entry name" value="PsrB"/>
    <property type="match status" value="1"/>
</dbReference>
<dbReference type="KEGG" id="tsph:KIH39_04920"/>
<evidence type="ECO:0000313" key="8">
    <source>
        <dbReference type="Proteomes" id="UP000676194"/>
    </source>
</evidence>
<dbReference type="CDD" id="cd02784">
    <property type="entry name" value="MopB_CT_PHLH"/>
    <property type="match status" value="1"/>
</dbReference>
<dbReference type="GO" id="GO:0051536">
    <property type="term" value="F:iron-sulfur cluster binding"/>
    <property type="evidence" value="ECO:0007669"/>
    <property type="project" value="UniProtKB-KW"/>
</dbReference>
<name>A0A8E6EVZ6_9BACT</name>
<evidence type="ECO:0000259" key="6">
    <source>
        <dbReference type="PROSITE" id="PS51669"/>
    </source>
</evidence>
<reference evidence="7" key="1">
    <citation type="submission" date="2021-05" db="EMBL/GenBank/DDBJ databases">
        <title>Complete genome sequence of the cellulolytic planctomycete Telmatocola sphagniphila SP2T and characterization of the first cellulase from planctomycetes.</title>
        <authorList>
            <person name="Rakitin A.L."/>
            <person name="Beletsky A.V."/>
            <person name="Naumoff D.G."/>
            <person name="Kulichevskaya I.S."/>
            <person name="Mardanov A.V."/>
            <person name="Ravin N.V."/>
            <person name="Dedysh S.N."/>
        </authorList>
    </citation>
    <scope>NUCLEOTIDE SEQUENCE</scope>
    <source>
        <strain evidence="7">SP2T</strain>
    </source>
</reference>
<dbReference type="PROSITE" id="PS51669">
    <property type="entry name" value="4FE4S_MOW_BIS_MGD"/>
    <property type="match status" value="1"/>
</dbReference>
<feature type="domain" description="4Fe-4S ferredoxin-type" evidence="5">
    <location>
        <begin position="829"/>
        <end position="859"/>
    </location>
</feature>
<dbReference type="GO" id="GO:0016491">
    <property type="term" value="F:oxidoreductase activity"/>
    <property type="evidence" value="ECO:0007669"/>
    <property type="project" value="InterPro"/>
</dbReference>
<organism evidence="7 8">
    <name type="scientific">Telmatocola sphagniphila</name>
    <dbReference type="NCBI Taxonomy" id="1123043"/>
    <lineage>
        <taxon>Bacteria</taxon>
        <taxon>Pseudomonadati</taxon>
        <taxon>Planctomycetota</taxon>
        <taxon>Planctomycetia</taxon>
        <taxon>Gemmatales</taxon>
        <taxon>Gemmataceae</taxon>
    </lineage>
</organism>
<feature type="domain" description="4Fe-4S Mo/W bis-MGD-type" evidence="6">
    <location>
        <begin position="101"/>
        <end position="158"/>
    </location>
</feature>
<dbReference type="PANTHER" id="PTHR42783">
    <property type="entry name" value="GLUTAMATE SYNTHASE [NADPH] SMALL CHAIN"/>
    <property type="match status" value="1"/>
</dbReference>
<dbReference type="GO" id="GO:0046872">
    <property type="term" value="F:metal ion binding"/>
    <property type="evidence" value="ECO:0007669"/>
    <property type="project" value="UniProtKB-KW"/>
</dbReference>
<dbReference type="InterPro" id="IPR017896">
    <property type="entry name" value="4Fe4S_Fe-S-bd"/>
</dbReference>
<keyword evidence="3" id="KW-0411">Iron-sulfur</keyword>
<keyword evidence="2" id="KW-0408">Iron</keyword>
<dbReference type="SUPFAM" id="SSF53706">
    <property type="entry name" value="Formate dehydrogenase/DMSO reductase, domains 1-3"/>
    <property type="match status" value="1"/>
</dbReference>
<evidence type="ECO:0000256" key="4">
    <source>
        <dbReference type="SAM" id="MobiDB-lite"/>
    </source>
</evidence>
<dbReference type="RefSeq" id="WP_213498152.1">
    <property type="nucleotide sequence ID" value="NZ_CP074694.1"/>
</dbReference>
<evidence type="ECO:0000313" key="7">
    <source>
        <dbReference type="EMBL" id="QVL33262.1"/>
    </source>
</evidence>
<keyword evidence="8" id="KW-1185">Reference proteome</keyword>
<evidence type="ECO:0000256" key="3">
    <source>
        <dbReference type="ARBA" id="ARBA00023014"/>
    </source>
</evidence>
<dbReference type="InterPro" id="IPR030948">
    <property type="entry name" value="TAT_var_transloc_signal_dom"/>
</dbReference>
<sequence>MSLEKSNNLKPYWQSLEDLADTPEFRAFTKQEFPGFANIYESTGEAEVTGGFNRRQFISLSVAGLGLAGLAGCRRPDLQILPYARTTDENNRPLDTPVPGLPSFYATCQPRPGGCIPLIVESHEGRPTKIEGNPQHPASQGSTDAFAQASVLDIYSPDRSREVLNNGESKSWEDFDAFAVNYFSEVAKKQGEGFAILAKDLPSPSIRLVREHIKSVMPKATWYVHEPVDLVGPARQGTHIAFGQTLQPVYHFEKALRILSIDCDFLGIEDSVIPNSLGYATGRRGTDALHSHDHNISKKLNRLYVVENGFSITGSMADHRLRLPATNIADYAVAIAKEIGAKTSASWKASVDKAGASTIQIDRIWIEEVVKDLVEYKGKSLVVVGHRQPPLVHALAASINEALGNVGVTVDYRPVTEENNRSISDLASAMGKGEVKTLLILGSNPAYTAPADLEFSKQLAKVPTVIRLGLFTEPSDKKATWHLPMAHYLESWGDAETSDGHYCSIQPLIAPLYKGRSALELLIQLSSYEKASSYLIAQNKAYEVVQKAFTARSKKTEPIEFRRFLHTGFLADSAPAFVKPTIAATLGDAVGRWKPSQAVSESNMEVSFHPSYSVFDGRYSTNSWLMELPDPMTKLVWDNAAIISYKTSKLLSVKQGQLLKIEVGAKSIEVPAYILPGHADNSISLTLGYKGSKSIGHQQGGGGFDVYPIRTSVDLHFAPAKVTKITGFYELVTTQEHSTIPAERDEVVSEFTLSDYETLVLHKHGEPHGEEHENGERHGKGEGVHPEHHEDNPKLRFQYGYKVARELDEKKRISLDVSYPEKLLGHHQWGMVIDLNTCTGCSACVIACQSENNIPVVGKGEVKRNREMHWIRLDRYFTNVELNSNPMEPEGGFGDGIDDVRVVTEPMACQHCEGAPCESVCPVNAAVHSPEGLNIQVFNRCIGTRYCSNNCPYKVRRFNWFDFNQRQQDSLRVPTFLGQINSDEGLDTESLSPKGIPETLKMQKNPDVTVRMRGVMEKCTYCIQRLERGKIGAKVAAAKKNYLKPKTKEDAMAWGYDIRQIDGEAKIVSPDGLIHVACQQACPSQAIVFGNVNDTDSRVYQLKQREADFLVLGSRNTKPRTSYLPRLRNLNENMSKVVKKEAH</sequence>
<evidence type="ECO:0000259" key="5">
    <source>
        <dbReference type="PROSITE" id="PS51379"/>
    </source>
</evidence>
<gene>
    <name evidence="7" type="ORF">KIH39_04920</name>
</gene>
<dbReference type="PANTHER" id="PTHR42783:SF3">
    <property type="entry name" value="GLUTAMATE SYNTHASE [NADPH] SMALL CHAIN-RELATED"/>
    <property type="match status" value="1"/>
</dbReference>
<dbReference type="NCBIfam" id="TIGR04519">
    <property type="entry name" value="MoCo_extend_TAT"/>
    <property type="match status" value="1"/>
</dbReference>
<dbReference type="Pfam" id="PF13247">
    <property type="entry name" value="Fer4_11"/>
    <property type="match status" value="1"/>
</dbReference>
<dbReference type="Proteomes" id="UP000676194">
    <property type="component" value="Chromosome"/>
</dbReference>
<dbReference type="InterPro" id="IPR006963">
    <property type="entry name" value="Mopterin_OxRdtase_4Fe-4S_dom"/>
</dbReference>
<dbReference type="Gene3D" id="3.40.50.740">
    <property type="match status" value="1"/>
</dbReference>
<dbReference type="EMBL" id="CP074694">
    <property type="protein sequence ID" value="QVL33262.1"/>
    <property type="molecule type" value="Genomic_DNA"/>
</dbReference>
<dbReference type="SUPFAM" id="SSF54862">
    <property type="entry name" value="4Fe-4S ferredoxins"/>
    <property type="match status" value="1"/>
</dbReference>
<dbReference type="Gene3D" id="3.30.70.20">
    <property type="match status" value="2"/>
</dbReference>
<proteinExistence type="predicted"/>
<protein>
    <submittedName>
        <fullName evidence="7">TAT-variant-translocated molybdopterin oxidoreductase</fullName>
    </submittedName>
</protein>
<accession>A0A8E6EVZ6</accession>
<evidence type="ECO:0000256" key="1">
    <source>
        <dbReference type="ARBA" id="ARBA00022723"/>
    </source>
</evidence>